<comment type="caution">
    <text evidence="1">The sequence shown here is derived from an EMBL/GenBank/DDBJ whole genome shotgun (WGS) entry which is preliminary data.</text>
</comment>
<dbReference type="AlphaFoldDB" id="A0AAW7K2Y2"/>
<sequence>MKQTIMDALSKQKRVTFVFDKDFRFSATTLIDELPNDNNYIHVKLDDYIDSKIINLSTVKFVNII</sequence>
<organism evidence="1 2">
    <name type="scientific">Enterococcus faecalis</name>
    <name type="common">Streptococcus faecalis</name>
    <dbReference type="NCBI Taxonomy" id="1351"/>
    <lineage>
        <taxon>Bacteria</taxon>
        <taxon>Bacillati</taxon>
        <taxon>Bacillota</taxon>
        <taxon>Bacilli</taxon>
        <taxon>Lactobacillales</taxon>
        <taxon>Enterococcaceae</taxon>
        <taxon>Enterococcus</taxon>
    </lineage>
</organism>
<dbReference type="RefSeq" id="WP_242384544.1">
    <property type="nucleotide sequence ID" value="NZ_CAKOCZ010000008.1"/>
</dbReference>
<dbReference type="Proteomes" id="UP001173174">
    <property type="component" value="Unassembled WGS sequence"/>
</dbReference>
<evidence type="ECO:0000313" key="2">
    <source>
        <dbReference type="Proteomes" id="UP001173174"/>
    </source>
</evidence>
<name>A0AAW7K2Y2_ENTFL</name>
<evidence type="ECO:0000313" key="1">
    <source>
        <dbReference type="EMBL" id="MDN3191000.1"/>
    </source>
</evidence>
<accession>A0AAW7K2Y2</accession>
<dbReference type="EMBL" id="JAREWH010000001">
    <property type="protein sequence ID" value="MDN3191000.1"/>
    <property type="molecule type" value="Genomic_DNA"/>
</dbReference>
<reference evidence="1" key="1">
    <citation type="journal article" date="2023" name="Pathogens">
        <title>Prevalence of Enterococcus spp. and the Whole-Genome Characteristics of Enterococcus faecium and Enterococcus faecalis Strains Isolated from Free-Living Birds in Poland.</title>
        <authorList>
            <person name="Kwit R."/>
            <person name="Zajac M."/>
            <person name="Smialowska-Weglinska A."/>
            <person name="Skarzynska M."/>
            <person name="Bomba A."/>
            <person name="Lalak A."/>
            <person name="Skrzypiec E."/>
            <person name="Wojdat D."/>
            <person name="Koza W."/>
            <person name="Mikos-Wojewoda E."/>
            <person name="Pasim P."/>
            <person name="Skora M."/>
            <person name="Polak M."/>
            <person name="Wiacek J."/>
            <person name="Wasyl D."/>
        </authorList>
    </citation>
    <scope>NUCLEOTIDE SEQUENCE</scope>
    <source>
        <strain evidence="1">691B_2</strain>
    </source>
</reference>
<protein>
    <submittedName>
        <fullName evidence="1">Uncharacterized protein</fullName>
    </submittedName>
</protein>
<gene>
    <name evidence="1" type="ORF">P0E79_00670</name>
</gene>
<proteinExistence type="predicted"/>
<reference evidence="1" key="2">
    <citation type="submission" date="2023-03" db="EMBL/GenBank/DDBJ databases">
        <authorList>
            <person name="Zajac M."/>
            <person name="Kwit R."/>
            <person name="Wasyl D."/>
        </authorList>
    </citation>
    <scope>NUCLEOTIDE SEQUENCE</scope>
    <source>
        <strain evidence="1">691B_2</strain>
    </source>
</reference>